<keyword evidence="2" id="KW-0964">Secreted</keyword>
<sequence length="91" mass="9853">LTGITLVFGVSCLFSEALLPRRADNGTTTRIRKMREKAATITARNATKPVQWEQIISFGDDEPLFYNSGLAGTCKNGACHLTNEGGVPTRP</sequence>
<feature type="signal peptide" evidence="3">
    <location>
        <begin position="1"/>
        <end position="17"/>
    </location>
</feature>
<feature type="chain" id="PRO_5004735761" evidence="3">
    <location>
        <begin position="18"/>
        <end position="91"/>
    </location>
</feature>
<dbReference type="EMBL" id="GANP01009201">
    <property type="protein sequence ID" value="JAB75267.1"/>
    <property type="molecule type" value="mRNA"/>
</dbReference>
<feature type="non-terminal residue" evidence="4">
    <location>
        <position position="1"/>
    </location>
</feature>
<proteinExistence type="evidence at transcript level"/>
<organism evidence="4">
    <name type="scientific">Ixodes ricinus</name>
    <name type="common">Common tick</name>
    <name type="synonym">Acarus ricinus</name>
    <dbReference type="NCBI Taxonomy" id="34613"/>
    <lineage>
        <taxon>Eukaryota</taxon>
        <taxon>Metazoa</taxon>
        <taxon>Ecdysozoa</taxon>
        <taxon>Arthropoda</taxon>
        <taxon>Chelicerata</taxon>
        <taxon>Arachnida</taxon>
        <taxon>Acari</taxon>
        <taxon>Parasitiformes</taxon>
        <taxon>Ixodida</taxon>
        <taxon>Ixodoidea</taxon>
        <taxon>Ixodidae</taxon>
        <taxon>Ixodinae</taxon>
        <taxon>Ixodes</taxon>
    </lineage>
</organism>
<dbReference type="Pfam" id="PF07771">
    <property type="entry name" value="TSGP1"/>
    <property type="match status" value="1"/>
</dbReference>
<dbReference type="AlphaFoldDB" id="V5HJ04"/>
<evidence type="ECO:0000256" key="3">
    <source>
        <dbReference type="SAM" id="SignalP"/>
    </source>
</evidence>
<accession>V5HJ04</accession>
<keyword evidence="3" id="KW-0732">Signal</keyword>
<evidence type="ECO:0000256" key="1">
    <source>
        <dbReference type="ARBA" id="ARBA00004613"/>
    </source>
</evidence>
<comment type="subcellular location">
    <subcellularLocation>
        <location evidence="1">Secreted</location>
    </subcellularLocation>
</comment>
<reference evidence="4" key="1">
    <citation type="journal article" date="2015" name="Sci. Rep.">
        <title>Tissue- and time-dependent transcription in Ixodes ricinus salivary glands and midguts when blood feeding on the vertebrate host.</title>
        <authorList>
            <person name="Kotsyfakis M."/>
            <person name="Schwarz A."/>
            <person name="Erhart J."/>
            <person name="Ribeiro J.M."/>
        </authorList>
    </citation>
    <scope>NUCLEOTIDE SEQUENCE</scope>
    <source>
        <tissue evidence="4">Salivary gland and midgut</tissue>
    </source>
</reference>
<protein>
    <submittedName>
        <fullName evidence="4">Putative tick salivary peptide group 1</fullName>
    </submittedName>
</protein>
<evidence type="ECO:0000256" key="2">
    <source>
        <dbReference type="ARBA" id="ARBA00022525"/>
    </source>
</evidence>
<dbReference type="GO" id="GO:0005576">
    <property type="term" value="C:extracellular region"/>
    <property type="evidence" value="ECO:0007669"/>
    <property type="project" value="UniProtKB-SubCell"/>
</dbReference>
<dbReference type="InterPro" id="IPR011694">
    <property type="entry name" value="Ixonnexin-like"/>
</dbReference>
<evidence type="ECO:0000313" key="4">
    <source>
        <dbReference type="EMBL" id="JAB75267.1"/>
    </source>
</evidence>
<name>V5HJ04_IXORI</name>